<dbReference type="Proteomes" id="UP000037696">
    <property type="component" value="Unassembled WGS sequence"/>
</dbReference>
<organism evidence="3 4">
    <name type="scientific">Penicillium nordicum</name>
    <dbReference type="NCBI Taxonomy" id="229535"/>
    <lineage>
        <taxon>Eukaryota</taxon>
        <taxon>Fungi</taxon>
        <taxon>Dikarya</taxon>
        <taxon>Ascomycota</taxon>
        <taxon>Pezizomycotina</taxon>
        <taxon>Eurotiomycetes</taxon>
        <taxon>Eurotiomycetidae</taxon>
        <taxon>Eurotiales</taxon>
        <taxon>Aspergillaceae</taxon>
        <taxon>Penicillium</taxon>
    </lineage>
</organism>
<name>A0A0N0RXF0_9EURO</name>
<gene>
    <name evidence="3" type="ORF">ACN38_g12490</name>
</gene>
<feature type="region of interest" description="Disordered" evidence="1">
    <location>
        <begin position="74"/>
        <end position="107"/>
    </location>
</feature>
<proteinExistence type="predicted"/>
<reference evidence="3 4" key="1">
    <citation type="submission" date="2015-08" db="EMBL/GenBank/DDBJ databases">
        <title>Genome sequencing of Penicillium nordicum.</title>
        <authorList>
            <person name="Nguyen H.D."/>
            <person name="Seifert K.A."/>
        </authorList>
    </citation>
    <scope>NUCLEOTIDE SEQUENCE [LARGE SCALE GENOMIC DNA]</scope>
    <source>
        <strain evidence="3 4">DAOMC 185683</strain>
    </source>
</reference>
<dbReference type="InterPro" id="IPR010730">
    <property type="entry name" value="HET"/>
</dbReference>
<accession>A0A0N0RXF0</accession>
<dbReference type="Pfam" id="PF06985">
    <property type="entry name" value="HET"/>
    <property type="match status" value="1"/>
</dbReference>
<feature type="domain" description="Heterokaryon incompatibility" evidence="2">
    <location>
        <begin position="124"/>
        <end position="270"/>
    </location>
</feature>
<evidence type="ECO:0000313" key="4">
    <source>
        <dbReference type="Proteomes" id="UP000037696"/>
    </source>
</evidence>
<dbReference type="InterPro" id="IPR052895">
    <property type="entry name" value="HetReg/Transcr_Mod"/>
</dbReference>
<evidence type="ECO:0000313" key="3">
    <source>
        <dbReference type="EMBL" id="KOS36745.1"/>
    </source>
</evidence>
<evidence type="ECO:0000256" key="1">
    <source>
        <dbReference type="SAM" id="MobiDB-lite"/>
    </source>
</evidence>
<dbReference type="OrthoDB" id="4450651at2759"/>
<comment type="caution">
    <text evidence="3">The sequence shown here is derived from an EMBL/GenBank/DDBJ whole genome shotgun (WGS) entry which is preliminary data.</text>
</comment>
<dbReference type="AlphaFoldDB" id="A0A0N0RXF0"/>
<dbReference type="PANTHER" id="PTHR24148:SF64">
    <property type="entry name" value="HETEROKARYON INCOMPATIBILITY DOMAIN-CONTAINING PROTEIN"/>
    <property type="match status" value="1"/>
</dbReference>
<protein>
    <recommendedName>
        <fullName evidence="2">Heterokaryon incompatibility domain-containing protein</fullName>
    </recommendedName>
</protein>
<dbReference type="STRING" id="229535.A0A0N0RXF0"/>
<feature type="region of interest" description="Disordered" evidence="1">
    <location>
        <begin position="1"/>
        <end position="24"/>
    </location>
</feature>
<sequence>MKSQKGKSVQAKHTMKFDTGQPFESVVHSDGAFKTCLEKLIESPQSREASREWARNLRLLYPLNDQARDTTDIQVQDASKGSKFKNPFRSNKTARPPPQPPNKDPQVTNLALAASKSFPVPPYYVAISYCWSREGSNNYTKEELEGTIYVHSRGKETRKAKAPAVVLQRGINFALAHQLECIWIDQECINQEDGRKDKELGIQAMDLVYEKSLRPVALLTSIIQTQGQINALEQFLTHTVDFKKEQSDLLDVLTILANDEWFTRAWTFQEAIASRDMWILIRHKPDLKKNDTVMGKMTGEIELSLQTLAFGATVRQQDIDFLVKFGDDANLQEHRQELKKVLSKLHDVCPQKMKGHIYDGVTALQYLERRKNRRAPDRPAILANLCDYSQRINTIEAEESQISLSVCLYLLCIMNGDLSLVTCYRNIRPSQRLGYSWGPSKKESIRTALHKGFKVPETGENPPRLVRPILSKQGLQLSGWIWKIGTRLDLSYVKKHTWHTPMDENRNKIWAILTHLVEHGFKTVAELVWSSLYFTKHLEFNSTKHTWEQKRVHFQEHFLWNRQEAYRLLIAITQGGTLSLGYRESYARRKTQSSPDQAEYQAIFYSKLDVGAMVLTPELAGIQEGKTHRSLFSPVAWELDNPSASILKAKSQTSGVYWTQDPSERYTLA</sequence>
<evidence type="ECO:0000259" key="2">
    <source>
        <dbReference type="Pfam" id="PF06985"/>
    </source>
</evidence>
<dbReference type="PANTHER" id="PTHR24148">
    <property type="entry name" value="ANKYRIN REPEAT DOMAIN-CONTAINING PROTEIN 39 HOMOLOG-RELATED"/>
    <property type="match status" value="1"/>
</dbReference>
<dbReference type="EMBL" id="LHQQ01000396">
    <property type="protein sequence ID" value="KOS36745.1"/>
    <property type="molecule type" value="Genomic_DNA"/>
</dbReference>
<keyword evidence="4" id="KW-1185">Reference proteome</keyword>